<dbReference type="RefSeq" id="WP_090699613.1">
    <property type="nucleotide sequence ID" value="NZ_FOSP01000013.1"/>
</dbReference>
<keyword evidence="3" id="KW-1185">Reference proteome</keyword>
<evidence type="ECO:0000313" key="3">
    <source>
        <dbReference type="Proteomes" id="UP000199533"/>
    </source>
</evidence>
<dbReference type="SUPFAM" id="SSF56954">
    <property type="entry name" value="Outer membrane efflux proteins (OEP)"/>
    <property type="match status" value="1"/>
</dbReference>
<protein>
    <submittedName>
        <fullName evidence="2">Outer membrane protein TolC</fullName>
    </submittedName>
</protein>
<organism evidence="2 3">
    <name type="scientific">Nitrosomonas aestuarii</name>
    <dbReference type="NCBI Taxonomy" id="52441"/>
    <lineage>
        <taxon>Bacteria</taxon>
        <taxon>Pseudomonadati</taxon>
        <taxon>Pseudomonadota</taxon>
        <taxon>Betaproteobacteria</taxon>
        <taxon>Nitrosomonadales</taxon>
        <taxon>Nitrosomonadaceae</taxon>
        <taxon>Nitrosomonas</taxon>
    </lineage>
</organism>
<proteinExistence type="inferred from homology"/>
<accession>A0A1I4BVD8</accession>
<evidence type="ECO:0000256" key="1">
    <source>
        <dbReference type="ARBA" id="ARBA00007613"/>
    </source>
</evidence>
<dbReference type="Proteomes" id="UP000199533">
    <property type="component" value="Unassembled WGS sequence"/>
</dbReference>
<dbReference type="InterPro" id="IPR003423">
    <property type="entry name" value="OMP_efflux"/>
</dbReference>
<reference evidence="3" key="1">
    <citation type="submission" date="2016-10" db="EMBL/GenBank/DDBJ databases">
        <authorList>
            <person name="Varghese N."/>
            <person name="Submissions S."/>
        </authorList>
    </citation>
    <scope>NUCLEOTIDE SEQUENCE [LARGE SCALE GENOMIC DNA]</scope>
    <source>
        <strain evidence="3">Nm69</strain>
    </source>
</reference>
<dbReference type="STRING" id="52441.SAMN05216302_101377"/>
<dbReference type="PANTHER" id="PTHR30203">
    <property type="entry name" value="OUTER MEMBRANE CATION EFFLUX PROTEIN"/>
    <property type="match status" value="1"/>
</dbReference>
<evidence type="ECO:0000313" key="2">
    <source>
        <dbReference type="EMBL" id="SFK72503.1"/>
    </source>
</evidence>
<name>A0A1I4BVD8_9PROT</name>
<dbReference type="InterPro" id="IPR010131">
    <property type="entry name" value="MdtP/NodT-like"/>
</dbReference>
<dbReference type="PANTHER" id="PTHR30203:SF24">
    <property type="entry name" value="BLR4935 PROTEIN"/>
    <property type="match status" value="1"/>
</dbReference>
<gene>
    <name evidence="2" type="ORF">SAMN05216302_101377</name>
</gene>
<dbReference type="OrthoDB" id="9769048at2"/>
<dbReference type="GO" id="GO:0015562">
    <property type="term" value="F:efflux transmembrane transporter activity"/>
    <property type="evidence" value="ECO:0007669"/>
    <property type="project" value="InterPro"/>
</dbReference>
<dbReference type="AlphaFoldDB" id="A0A1I4BVD8"/>
<dbReference type="Pfam" id="PF02321">
    <property type="entry name" value="OEP"/>
    <property type="match status" value="2"/>
</dbReference>
<comment type="similarity">
    <text evidence="1">Belongs to the outer membrane factor (OMF) (TC 1.B.17) family.</text>
</comment>
<dbReference type="Gene3D" id="1.20.1600.10">
    <property type="entry name" value="Outer membrane efflux proteins (OEP)"/>
    <property type="match status" value="1"/>
</dbReference>
<sequence>MIRGKVIVTVLSITILPICAYAEISDRIGAISSQPVPEISTNAFVTIDSNDDTVLAFLIAEALKNNPEILSAQREREAAHQRIAPSEALDDPVLEAGVINAPLAASPFSREDMTMKMIGLSQRLPFPGKRRLRKDVATYDAKSVEYGYMETINRAIRNIKIAYFDLGLTLETTRLVEKNKLILEDFLHIAEDHYALGMGSQIDVLNAQTQVSRMVDELLRLQREQSTIEAELTRALGRNSYSSVPNPGLPELREAELNLEALRDTALMQRPQLQALQSIMARSEKELELARKNYYPDFDVRLSYGQRNSMLDGSNRPDMVSFTVAINLPVWRDNKLTPRVVEALALRDQATNLHQAQRNEVVASLRQQTATAEQNLQSVRLYQTTILPQALLTVESALAAYRVNRVDFLTLVNSQMTVFNYEISLVTAVTNYNKALAEIDLITGGSVNNLSLDGGG</sequence>
<dbReference type="EMBL" id="FOSP01000013">
    <property type="protein sequence ID" value="SFK72503.1"/>
    <property type="molecule type" value="Genomic_DNA"/>
</dbReference>